<evidence type="ECO:0000313" key="3">
    <source>
        <dbReference type="EMBL" id="AES92019.1"/>
    </source>
</evidence>
<evidence type="ECO:0000259" key="2">
    <source>
        <dbReference type="SMART" id="SM00256"/>
    </source>
</evidence>
<accession>G7JPZ0</accession>
<dbReference type="CDD" id="cd22157">
    <property type="entry name" value="F-box_AtFBW1-like"/>
    <property type="match status" value="1"/>
</dbReference>
<dbReference type="HOGENOM" id="CLU_027176_3_0_1"/>
<dbReference type="InterPro" id="IPR036047">
    <property type="entry name" value="F-box-like_dom_sf"/>
</dbReference>
<feature type="domain" description="F-box" evidence="2">
    <location>
        <begin position="70"/>
        <end position="110"/>
    </location>
</feature>
<gene>
    <name evidence="3" type="ordered locus">MTR_4g122860</name>
</gene>
<dbReference type="PaxDb" id="3880-AES92019"/>
<dbReference type="Pfam" id="PF00646">
    <property type="entry name" value="F-box"/>
    <property type="match status" value="1"/>
</dbReference>
<keyword evidence="5" id="KW-1185">Reference proteome</keyword>
<protein>
    <submittedName>
        <fullName evidence="3">F-box protein</fullName>
    </submittedName>
</protein>
<dbReference type="PANTHER" id="PTHR47993">
    <property type="entry name" value="OS09G0372900 PROTEIN-RELATED"/>
    <property type="match status" value="1"/>
</dbReference>
<dbReference type="SMART" id="SM00256">
    <property type="entry name" value="FBOX"/>
    <property type="match status" value="1"/>
</dbReference>
<reference evidence="3 5" key="1">
    <citation type="journal article" date="2011" name="Nature">
        <title>The Medicago genome provides insight into the evolution of rhizobial symbioses.</title>
        <authorList>
            <person name="Young N.D."/>
            <person name="Debelle F."/>
            <person name="Oldroyd G.E."/>
            <person name="Geurts R."/>
            <person name="Cannon S.B."/>
            <person name="Udvardi M.K."/>
            <person name="Benedito V.A."/>
            <person name="Mayer K.F."/>
            <person name="Gouzy J."/>
            <person name="Schoof H."/>
            <person name="Van de Peer Y."/>
            <person name="Proost S."/>
            <person name="Cook D.R."/>
            <person name="Meyers B.C."/>
            <person name="Spannagl M."/>
            <person name="Cheung F."/>
            <person name="De Mita S."/>
            <person name="Krishnakumar V."/>
            <person name="Gundlach H."/>
            <person name="Zhou S."/>
            <person name="Mudge J."/>
            <person name="Bharti A.K."/>
            <person name="Murray J.D."/>
            <person name="Naoumkina M.A."/>
            <person name="Rosen B."/>
            <person name="Silverstein K.A."/>
            <person name="Tang H."/>
            <person name="Rombauts S."/>
            <person name="Zhao P.X."/>
            <person name="Zhou P."/>
            <person name="Barbe V."/>
            <person name="Bardou P."/>
            <person name="Bechner M."/>
            <person name="Bellec A."/>
            <person name="Berger A."/>
            <person name="Berges H."/>
            <person name="Bidwell S."/>
            <person name="Bisseling T."/>
            <person name="Choisne N."/>
            <person name="Couloux A."/>
            <person name="Denny R."/>
            <person name="Deshpande S."/>
            <person name="Dai X."/>
            <person name="Doyle J.J."/>
            <person name="Dudez A.M."/>
            <person name="Farmer A.D."/>
            <person name="Fouteau S."/>
            <person name="Franken C."/>
            <person name="Gibelin C."/>
            <person name="Gish J."/>
            <person name="Goldstein S."/>
            <person name="Gonzalez A.J."/>
            <person name="Green P.J."/>
            <person name="Hallab A."/>
            <person name="Hartog M."/>
            <person name="Hua A."/>
            <person name="Humphray S.J."/>
            <person name="Jeong D.H."/>
            <person name="Jing Y."/>
            <person name="Jocker A."/>
            <person name="Kenton S.M."/>
            <person name="Kim D.J."/>
            <person name="Klee K."/>
            <person name="Lai H."/>
            <person name="Lang C."/>
            <person name="Lin S."/>
            <person name="Macmil S.L."/>
            <person name="Magdelenat G."/>
            <person name="Matthews L."/>
            <person name="McCorrison J."/>
            <person name="Monaghan E.L."/>
            <person name="Mun J.H."/>
            <person name="Najar F.Z."/>
            <person name="Nicholson C."/>
            <person name="Noirot C."/>
            <person name="O'Bleness M."/>
            <person name="Paule C.R."/>
            <person name="Poulain J."/>
            <person name="Prion F."/>
            <person name="Qin B."/>
            <person name="Qu C."/>
            <person name="Retzel E.F."/>
            <person name="Riddle C."/>
            <person name="Sallet E."/>
            <person name="Samain S."/>
            <person name="Samson N."/>
            <person name="Sanders I."/>
            <person name="Saurat O."/>
            <person name="Scarpelli C."/>
            <person name="Schiex T."/>
            <person name="Segurens B."/>
            <person name="Severin A.J."/>
            <person name="Sherrier D.J."/>
            <person name="Shi R."/>
            <person name="Sims S."/>
            <person name="Singer S.R."/>
            <person name="Sinharoy S."/>
            <person name="Sterck L."/>
            <person name="Viollet A."/>
            <person name="Wang B.B."/>
            <person name="Wang K."/>
            <person name="Wang M."/>
            <person name="Wang X."/>
            <person name="Warfsmann J."/>
            <person name="Weissenbach J."/>
            <person name="White D.D."/>
            <person name="White J.D."/>
            <person name="Wiley G.B."/>
            <person name="Wincker P."/>
            <person name="Xing Y."/>
            <person name="Yang L."/>
            <person name="Yao Z."/>
            <person name="Ying F."/>
            <person name="Zhai J."/>
            <person name="Zhou L."/>
            <person name="Zuber A."/>
            <person name="Denarie J."/>
            <person name="Dixon R.A."/>
            <person name="May G.D."/>
            <person name="Schwartz D.C."/>
            <person name="Rogers J."/>
            <person name="Quetier F."/>
            <person name="Town C.D."/>
            <person name="Roe B.A."/>
        </authorList>
    </citation>
    <scope>NUCLEOTIDE SEQUENCE [LARGE SCALE GENOMIC DNA]</scope>
    <source>
        <strain evidence="3">A17</strain>
        <strain evidence="4 5">cv. Jemalong A17</strain>
    </source>
</reference>
<evidence type="ECO:0000313" key="5">
    <source>
        <dbReference type="Proteomes" id="UP000002051"/>
    </source>
</evidence>
<dbReference type="Gene3D" id="1.20.1280.50">
    <property type="match status" value="1"/>
</dbReference>
<organism evidence="3 5">
    <name type="scientific">Medicago truncatula</name>
    <name type="common">Barrel medic</name>
    <name type="synonym">Medicago tribuloides</name>
    <dbReference type="NCBI Taxonomy" id="3880"/>
    <lineage>
        <taxon>Eukaryota</taxon>
        <taxon>Viridiplantae</taxon>
        <taxon>Streptophyta</taxon>
        <taxon>Embryophyta</taxon>
        <taxon>Tracheophyta</taxon>
        <taxon>Spermatophyta</taxon>
        <taxon>Magnoliopsida</taxon>
        <taxon>eudicotyledons</taxon>
        <taxon>Gunneridae</taxon>
        <taxon>Pentapetalae</taxon>
        <taxon>rosids</taxon>
        <taxon>fabids</taxon>
        <taxon>Fabales</taxon>
        <taxon>Fabaceae</taxon>
        <taxon>Papilionoideae</taxon>
        <taxon>50 kb inversion clade</taxon>
        <taxon>NPAAA clade</taxon>
        <taxon>Hologalegina</taxon>
        <taxon>IRL clade</taxon>
        <taxon>Trifolieae</taxon>
        <taxon>Medicago</taxon>
    </lineage>
</organism>
<dbReference type="EnsemblPlants" id="AES92019">
    <property type="protein sequence ID" value="AES92019"/>
    <property type="gene ID" value="MTR_4g122860"/>
</dbReference>
<dbReference type="InterPro" id="IPR001810">
    <property type="entry name" value="F-box_dom"/>
</dbReference>
<feature type="region of interest" description="Disordered" evidence="1">
    <location>
        <begin position="1"/>
        <end position="35"/>
    </location>
</feature>
<dbReference type="Proteomes" id="UP000002051">
    <property type="component" value="Chromosome 4"/>
</dbReference>
<evidence type="ECO:0000313" key="4">
    <source>
        <dbReference type="EnsemblPlants" id="AES92019"/>
    </source>
</evidence>
<dbReference type="EMBL" id="CM001220">
    <property type="protein sequence ID" value="AES92019.1"/>
    <property type="molecule type" value="Genomic_DNA"/>
</dbReference>
<dbReference type="PANTHER" id="PTHR47993:SF344">
    <property type="entry name" value="F-BOX DOMAIN-CONTAINING PROTEIN"/>
    <property type="match status" value="1"/>
</dbReference>
<dbReference type="AlphaFoldDB" id="G7JPZ0"/>
<feature type="compositionally biased region" description="Basic and acidic residues" evidence="1">
    <location>
        <begin position="1"/>
        <end position="29"/>
    </location>
</feature>
<sequence>MSHSFFRNDDENEKAEVEPKRKRLDKHDSDDDNGGEDGKCKVKTCGRTRFTVQGYGRWCMEKKSMTVPYMPLELIIEILLRLSVKCLACFKCVSKSWLSLISDHNFAKLHFQRNIAIRRILLTIEAPLIFHSLDFESSISYHSATSISLPPPTDVKIKDNTWKEVDEGTNFPYMTANGDHIFELLFNGSINWLETVPDDFEGTTACCNLWVFGEFLSFWAMQEGSYKTEIWVMKQYKLHSSWTKGINLINLKQNDDTRTWCFYPMCSTKSGGIVGTLGLVKYNDKGQRLECSSYFFYQHGCQIVMHTESLLSLPPNREQVDENDSNMKNEVLKYFPSPFS</sequence>
<proteinExistence type="predicted"/>
<evidence type="ECO:0000256" key="1">
    <source>
        <dbReference type="SAM" id="MobiDB-lite"/>
    </source>
</evidence>
<reference evidence="3 5" key="2">
    <citation type="journal article" date="2014" name="BMC Genomics">
        <title>An improved genome release (version Mt4.0) for the model legume Medicago truncatula.</title>
        <authorList>
            <person name="Tang H."/>
            <person name="Krishnakumar V."/>
            <person name="Bidwell S."/>
            <person name="Rosen B."/>
            <person name="Chan A."/>
            <person name="Zhou S."/>
            <person name="Gentzbittel L."/>
            <person name="Childs K.L."/>
            <person name="Yandell M."/>
            <person name="Gundlach H."/>
            <person name="Mayer K.F."/>
            <person name="Schwartz D.C."/>
            <person name="Town C.D."/>
        </authorList>
    </citation>
    <scope>GENOME REANNOTATION</scope>
    <source>
        <strain evidence="4 5">cv. Jemalong A17</strain>
    </source>
</reference>
<reference evidence="4" key="3">
    <citation type="submission" date="2015-04" db="UniProtKB">
        <authorList>
            <consortium name="EnsemblPlants"/>
        </authorList>
    </citation>
    <scope>IDENTIFICATION</scope>
    <source>
        <strain evidence="4">cv. Jemalong A17</strain>
    </source>
</reference>
<name>G7JPZ0_MEDTR</name>
<dbReference type="SUPFAM" id="SSF81383">
    <property type="entry name" value="F-box domain"/>
    <property type="match status" value="1"/>
</dbReference>
<dbReference type="InterPro" id="IPR050233">
    <property type="entry name" value="A_thaliana_F-box"/>
</dbReference>